<protein>
    <recommendedName>
        <fullName evidence="3">HicA protein</fullName>
    </recommendedName>
</protein>
<dbReference type="InterPro" id="IPR012933">
    <property type="entry name" value="HicA_mRNA_interferase"/>
</dbReference>
<evidence type="ECO:0000313" key="2">
    <source>
        <dbReference type="Proteomes" id="UP000634667"/>
    </source>
</evidence>
<dbReference type="Proteomes" id="UP000634667">
    <property type="component" value="Unassembled WGS sequence"/>
</dbReference>
<proteinExistence type="predicted"/>
<name>A0ABQ2WEZ2_9ALTE</name>
<dbReference type="Pfam" id="PF07927">
    <property type="entry name" value="HicA_toxin"/>
    <property type="match status" value="1"/>
</dbReference>
<organism evidence="1 2">
    <name type="scientific">Alishewanella tabrizica</name>
    <dbReference type="NCBI Taxonomy" id="671278"/>
    <lineage>
        <taxon>Bacteria</taxon>
        <taxon>Pseudomonadati</taxon>
        <taxon>Pseudomonadota</taxon>
        <taxon>Gammaproteobacteria</taxon>
        <taxon>Alteromonadales</taxon>
        <taxon>Alteromonadaceae</taxon>
        <taxon>Alishewanella</taxon>
    </lineage>
</organism>
<dbReference type="RefSeq" id="WP_189479374.1">
    <property type="nucleotide sequence ID" value="NZ_BMYR01000001.1"/>
</dbReference>
<reference evidence="2" key="1">
    <citation type="journal article" date="2019" name="Int. J. Syst. Evol. Microbiol.">
        <title>The Global Catalogue of Microorganisms (GCM) 10K type strain sequencing project: providing services to taxonomists for standard genome sequencing and annotation.</title>
        <authorList>
            <consortium name="The Broad Institute Genomics Platform"/>
            <consortium name="The Broad Institute Genome Sequencing Center for Infectious Disease"/>
            <person name="Wu L."/>
            <person name="Ma J."/>
        </authorList>
    </citation>
    <scope>NUCLEOTIDE SEQUENCE [LARGE SCALE GENOMIC DNA]</scope>
    <source>
        <strain evidence="2">KCTC 23723</strain>
    </source>
</reference>
<dbReference type="SUPFAM" id="SSF54786">
    <property type="entry name" value="YcfA/nrd intein domain"/>
    <property type="match status" value="1"/>
</dbReference>
<sequence length="90" mass="10317">MSRESFKSVLSLFQGSSTLRCKDVVQALESLGFEVKDGKRGGHKVFFHDRLQDFYSGSFNCDHGKNPQIKPAYIKNIRKILEQYSDELSQ</sequence>
<dbReference type="EMBL" id="BMYR01000001">
    <property type="protein sequence ID" value="GGW49071.1"/>
    <property type="molecule type" value="Genomic_DNA"/>
</dbReference>
<comment type="caution">
    <text evidence="1">The sequence shown here is derived from an EMBL/GenBank/DDBJ whole genome shotgun (WGS) entry which is preliminary data.</text>
</comment>
<keyword evidence="2" id="KW-1185">Reference proteome</keyword>
<gene>
    <name evidence="1" type="ORF">GCM10008111_00990</name>
</gene>
<evidence type="ECO:0000313" key="1">
    <source>
        <dbReference type="EMBL" id="GGW49071.1"/>
    </source>
</evidence>
<accession>A0ABQ2WEZ2</accession>
<evidence type="ECO:0008006" key="3">
    <source>
        <dbReference type="Google" id="ProtNLM"/>
    </source>
</evidence>